<dbReference type="GO" id="GO:0051287">
    <property type="term" value="F:NAD binding"/>
    <property type="evidence" value="ECO:0007669"/>
    <property type="project" value="UniProtKB-UniRule"/>
</dbReference>
<evidence type="ECO:0000256" key="13">
    <source>
        <dbReference type="RuleBase" id="RU364066"/>
    </source>
</evidence>
<dbReference type="EC" id="7.1.1.-" evidence="13"/>
<dbReference type="PANTHER" id="PTHR43578:SF3">
    <property type="entry name" value="NADH-QUINONE OXIDOREDUCTASE SUBUNIT F"/>
    <property type="match status" value="1"/>
</dbReference>
<dbReference type="GO" id="GO:0051539">
    <property type="term" value="F:4 iron, 4 sulfur cluster binding"/>
    <property type="evidence" value="ECO:0007669"/>
    <property type="project" value="UniProtKB-UniRule"/>
</dbReference>
<evidence type="ECO:0000256" key="7">
    <source>
        <dbReference type="ARBA" id="ARBA00022723"/>
    </source>
</evidence>
<dbReference type="InterPro" id="IPR011537">
    <property type="entry name" value="NADH-UbQ_OxRdtase_suF"/>
</dbReference>
<keyword evidence="7 13" id="KW-0479">Metal-binding</keyword>
<evidence type="ECO:0000313" key="16">
    <source>
        <dbReference type="Proteomes" id="UP000186308"/>
    </source>
</evidence>
<dbReference type="RefSeq" id="WP_029311505.1">
    <property type="nucleotide sequence ID" value="NZ_FTNE01000001.1"/>
</dbReference>
<evidence type="ECO:0000256" key="1">
    <source>
        <dbReference type="ARBA" id="ARBA00001917"/>
    </source>
</evidence>
<dbReference type="Pfam" id="PF01512">
    <property type="entry name" value="Complex1_51K"/>
    <property type="match status" value="1"/>
</dbReference>
<dbReference type="EMBL" id="FTNE01000001">
    <property type="protein sequence ID" value="SIQ05536.1"/>
    <property type="molecule type" value="Genomic_DNA"/>
</dbReference>
<dbReference type="GO" id="GO:0048038">
    <property type="term" value="F:quinone binding"/>
    <property type="evidence" value="ECO:0007669"/>
    <property type="project" value="UniProtKB-KW"/>
</dbReference>
<evidence type="ECO:0000256" key="10">
    <source>
        <dbReference type="ARBA" id="ARBA00023014"/>
    </source>
</evidence>
<feature type="domain" description="NADH-ubiquinone oxidoreductase 51kDa subunit iron-sulphur binding" evidence="14">
    <location>
        <begin position="333"/>
        <end position="378"/>
    </location>
</feature>
<dbReference type="SUPFAM" id="SSF140490">
    <property type="entry name" value="Nqo1C-terminal domain-like"/>
    <property type="match status" value="1"/>
</dbReference>
<dbReference type="Gene3D" id="6.10.250.1450">
    <property type="match status" value="1"/>
</dbReference>
<comment type="caution">
    <text evidence="15">The sequence shown here is derived from an EMBL/GenBank/DDBJ whole genome shotgun (WGS) entry which is preliminary data.</text>
</comment>
<evidence type="ECO:0000256" key="9">
    <source>
        <dbReference type="ARBA" id="ARBA00023004"/>
    </source>
</evidence>
<keyword evidence="10 13" id="KW-0411">Iron-sulfur</keyword>
<dbReference type="InterPro" id="IPR019554">
    <property type="entry name" value="Soluble_ligand-bd"/>
</dbReference>
<accession>A0A8G2CIL6</accession>
<dbReference type="GO" id="GO:0046872">
    <property type="term" value="F:metal ion binding"/>
    <property type="evidence" value="ECO:0007669"/>
    <property type="project" value="UniProtKB-KW"/>
</dbReference>
<evidence type="ECO:0000256" key="4">
    <source>
        <dbReference type="ARBA" id="ARBA00022485"/>
    </source>
</evidence>
<comment type="cofactor">
    <cofactor evidence="2 13">
        <name>[4Fe-4S] cluster</name>
        <dbReference type="ChEBI" id="CHEBI:49883"/>
    </cofactor>
</comment>
<organism evidence="15 16">
    <name type="scientific">Acidiphilium rubrum</name>
    <dbReference type="NCBI Taxonomy" id="526"/>
    <lineage>
        <taxon>Bacteria</taxon>
        <taxon>Pseudomonadati</taxon>
        <taxon>Pseudomonadota</taxon>
        <taxon>Alphaproteobacteria</taxon>
        <taxon>Acetobacterales</taxon>
        <taxon>Acidocellaceae</taxon>
        <taxon>Acidiphilium</taxon>
    </lineage>
</organism>
<dbReference type="Proteomes" id="UP000186308">
    <property type="component" value="Unassembled WGS sequence"/>
</dbReference>
<comment type="function">
    <text evidence="13">NDH-1 shuttles electrons from NADH, via FMN and iron-sulfur (Fe-S) centers, to quinones in the respiratory chain.</text>
</comment>
<dbReference type="PANTHER" id="PTHR43578">
    <property type="entry name" value="NADH-QUINONE OXIDOREDUCTASE SUBUNIT F"/>
    <property type="match status" value="1"/>
</dbReference>
<keyword evidence="6 13" id="KW-0288">FMN</keyword>
<dbReference type="SUPFAM" id="SSF142019">
    <property type="entry name" value="Nqo1 FMN-binding domain-like"/>
    <property type="match status" value="1"/>
</dbReference>
<dbReference type="NCBIfam" id="TIGR01959">
    <property type="entry name" value="nuoF_fam"/>
    <property type="match status" value="1"/>
</dbReference>
<dbReference type="SMART" id="SM00928">
    <property type="entry name" value="NADH_4Fe-4S"/>
    <property type="match status" value="1"/>
</dbReference>
<protein>
    <recommendedName>
        <fullName evidence="13">NADH-quinone oxidoreductase subunit F</fullName>
        <ecNumber evidence="13">7.1.1.-</ecNumber>
    </recommendedName>
</protein>
<dbReference type="Gene3D" id="3.10.20.600">
    <property type="match status" value="1"/>
</dbReference>
<dbReference type="Gene3D" id="3.40.50.11540">
    <property type="entry name" value="NADH-ubiquinone oxidoreductase 51kDa subunit"/>
    <property type="match status" value="1"/>
</dbReference>
<keyword evidence="9 13" id="KW-0408">Iron</keyword>
<dbReference type="FunFam" id="1.20.1440.230:FF:000002">
    <property type="entry name" value="NADH-quinone oxidoreductase subunit F"/>
    <property type="match status" value="1"/>
</dbReference>
<dbReference type="GO" id="GO:0008137">
    <property type="term" value="F:NADH dehydrogenase (ubiquinone) activity"/>
    <property type="evidence" value="ECO:0007669"/>
    <property type="project" value="InterPro"/>
</dbReference>
<evidence type="ECO:0000256" key="2">
    <source>
        <dbReference type="ARBA" id="ARBA00001966"/>
    </source>
</evidence>
<evidence type="ECO:0000256" key="8">
    <source>
        <dbReference type="ARBA" id="ARBA00022967"/>
    </source>
</evidence>
<dbReference type="Gene3D" id="1.20.1440.230">
    <property type="entry name" value="NADH-ubiquinone oxidoreductase 51kDa subunit, iron-sulphur binding domain"/>
    <property type="match status" value="1"/>
</dbReference>
<name>A0A8G2CIL6_ACIRU</name>
<dbReference type="Pfam" id="PF10589">
    <property type="entry name" value="NADH_4Fe-4S"/>
    <property type="match status" value="1"/>
</dbReference>
<evidence type="ECO:0000256" key="3">
    <source>
        <dbReference type="ARBA" id="ARBA00007523"/>
    </source>
</evidence>
<comment type="cofactor">
    <cofactor evidence="1 13">
        <name>FMN</name>
        <dbReference type="ChEBI" id="CHEBI:58210"/>
    </cofactor>
</comment>
<evidence type="ECO:0000313" key="15">
    <source>
        <dbReference type="EMBL" id="SIQ05536.1"/>
    </source>
</evidence>
<dbReference type="OrthoDB" id="9761899at2"/>
<dbReference type="InterPro" id="IPR037225">
    <property type="entry name" value="Nuo51_FMN-bd_sf"/>
</dbReference>
<reference evidence="15 16" key="1">
    <citation type="submission" date="2017-01" db="EMBL/GenBank/DDBJ databases">
        <authorList>
            <person name="Varghese N."/>
            <person name="Submissions S."/>
        </authorList>
    </citation>
    <scope>NUCLEOTIDE SEQUENCE [LARGE SCALE GENOMIC DNA]</scope>
    <source>
        <strain evidence="15 16">ATCC 35905</strain>
    </source>
</reference>
<dbReference type="InterPro" id="IPR011538">
    <property type="entry name" value="Nuo51_FMN-bd"/>
</dbReference>
<dbReference type="PROSITE" id="PS00645">
    <property type="entry name" value="COMPLEX1_51K_2"/>
    <property type="match status" value="1"/>
</dbReference>
<keyword evidence="11 13" id="KW-0520">NAD</keyword>
<comment type="catalytic activity">
    <reaction evidence="12 13">
        <text>a quinone + NADH + 5 H(+)(in) = a quinol + NAD(+) + 4 H(+)(out)</text>
        <dbReference type="Rhea" id="RHEA:57888"/>
        <dbReference type="ChEBI" id="CHEBI:15378"/>
        <dbReference type="ChEBI" id="CHEBI:24646"/>
        <dbReference type="ChEBI" id="CHEBI:57540"/>
        <dbReference type="ChEBI" id="CHEBI:57945"/>
        <dbReference type="ChEBI" id="CHEBI:132124"/>
    </reaction>
</comment>
<evidence type="ECO:0000256" key="6">
    <source>
        <dbReference type="ARBA" id="ARBA00022643"/>
    </source>
</evidence>
<keyword evidence="13" id="KW-0874">Quinone</keyword>
<dbReference type="NCBIfam" id="NF010120">
    <property type="entry name" value="PRK13596.1"/>
    <property type="match status" value="1"/>
</dbReference>
<keyword evidence="5 13" id="KW-0285">Flavoprotein</keyword>
<keyword evidence="8" id="KW-1278">Translocase</keyword>
<comment type="similarity">
    <text evidence="3 13">Belongs to the complex I 51 kDa subunit family.</text>
</comment>
<gene>
    <name evidence="15" type="ORF">SAMN05421828_101100</name>
</gene>
<sequence>MNTAPDRPLTRNIHRGAPHFDIAAYERADGYRAVRDTLGKTDPAAIVHMVTESGLTGCGGGGFPTGLKWQLMPSAAQRPGPRYFVVNADEMEPGTFKDRLLLEGDPHQMIEGIILSAYAVEANMSYIFIRGEYVTAIERLSTAIAEATAAGLLGENILGSGYNLSIQVHAGAGRYICGEETALLNSLEGHRAIPRAKPPFPQISGLWGCPTIVNNVETICNIPHIVRYGAAWYRSLGINGGVGTKIYGVSGRVNHPGAFELPMGTTLHDMIEHHAGGMKTGYELRAVLPGGASTAFLPGDQLDVSMTAQAMAAHGTRLGTGTAIVLDDHTCPVGFIANLQQFFARESCGWCAPCRDGLPWVERILKSIEAGTGMIDDLDTLAEMTGNLGPGRTFCALAPGAMASLQSGLRYFSAEFTRHIETRACAWT</sequence>
<dbReference type="InterPro" id="IPR037207">
    <property type="entry name" value="Nuop51_4Fe4S-bd_sf"/>
</dbReference>
<dbReference type="InterPro" id="IPR001949">
    <property type="entry name" value="NADH-UbQ_OxRdtase_51kDa_CS"/>
</dbReference>
<dbReference type="InterPro" id="IPR019575">
    <property type="entry name" value="Nuop51_4Fe4S-bd"/>
</dbReference>
<dbReference type="Pfam" id="PF10531">
    <property type="entry name" value="SLBB"/>
    <property type="match status" value="1"/>
</dbReference>
<evidence type="ECO:0000259" key="14">
    <source>
        <dbReference type="SMART" id="SM00928"/>
    </source>
</evidence>
<keyword evidence="4 13" id="KW-0004">4Fe-4S</keyword>
<dbReference type="GO" id="GO:0010181">
    <property type="term" value="F:FMN binding"/>
    <property type="evidence" value="ECO:0007669"/>
    <property type="project" value="InterPro"/>
</dbReference>
<keyword evidence="16" id="KW-1185">Reference proteome</keyword>
<proteinExistence type="inferred from homology"/>
<evidence type="ECO:0000256" key="12">
    <source>
        <dbReference type="ARBA" id="ARBA00047712"/>
    </source>
</evidence>
<dbReference type="PROSITE" id="PS00644">
    <property type="entry name" value="COMPLEX1_51K_1"/>
    <property type="match status" value="1"/>
</dbReference>
<dbReference type="SUPFAM" id="SSF142984">
    <property type="entry name" value="Nqo1 middle domain-like"/>
    <property type="match status" value="1"/>
</dbReference>
<dbReference type="FunFam" id="3.40.50.11540:FF:000001">
    <property type="entry name" value="NADH dehydrogenase [ubiquinone] flavoprotein 1, mitochondrial"/>
    <property type="match status" value="1"/>
</dbReference>
<dbReference type="AlphaFoldDB" id="A0A8G2CIL6"/>
<evidence type="ECO:0000256" key="11">
    <source>
        <dbReference type="ARBA" id="ARBA00023027"/>
    </source>
</evidence>
<evidence type="ECO:0000256" key="5">
    <source>
        <dbReference type="ARBA" id="ARBA00022630"/>
    </source>
</evidence>